<name>A0ABV6MXY8_9PSEU</name>
<keyword evidence="2" id="KW-0472">Membrane</keyword>
<accession>A0ABV6MXY8</accession>
<feature type="compositionally biased region" description="Basic and acidic residues" evidence="1">
    <location>
        <begin position="63"/>
        <end position="73"/>
    </location>
</feature>
<keyword evidence="2" id="KW-1133">Transmembrane helix</keyword>
<comment type="caution">
    <text evidence="4">The sequence shown here is derived from an EMBL/GenBank/DDBJ whole genome shotgun (WGS) entry which is preliminary data.</text>
</comment>
<sequence>MPALMAVAIAAALAAAPAGAPPDHATRPYQQSLEGGKGGGALPQSVTQRYVLTLPGSPPGATGRHETYADRDNPGPAGDPAPPGPGVIALLTVLALVGAGVLLVAPRWLRGR</sequence>
<gene>
    <name evidence="4" type="ORF">ACFFH7_26945</name>
</gene>
<evidence type="ECO:0000256" key="1">
    <source>
        <dbReference type="SAM" id="MobiDB-lite"/>
    </source>
</evidence>
<feature type="region of interest" description="Disordered" evidence="1">
    <location>
        <begin position="15"/>
        <end position="84"/>
    </location>
</feature>
<evidence type="ECO:0008006" key="6">
    <source>
        <dbReference type="Google" id="ProtNLM"/>
    </source>
</evidence>
<evidence type="ECO:0000256" key="3">
    <source>
        <dbReference type="SAM" id="SignalP"/>
    </source>
</evidence>
<keyword evidence="5" id="KW-1185">Reference proteome</keyword>
<protein>
    <recommendedName>
        <fullName evidence="6">Gram-positive cocci surface proteins LPxTG domain-containing protein</fullName>
    </recommendedName>
</protein>
<dbReference type="EMBL" id="JBHLUD010000009">
    <property type="protein sequence ID" value="MFC0545173.1"/>
    <property type="molecule type" value="Genomic_DNA"/>
</dbReference>
<dbReference type="Proteomes" id="UP001589810">
    <property type="component" value="Unassembled WGS sequence"/>
</dbReference>
<evidence type="ECO:0000313" key="5">
    <source>
        <dbReference type="Proteomes" id="UP001589810"/>
    </source>
</evidence>
<evidence type="ECO:0000313" key="4">
    <source>
        <dbReference type="EMBL" id="MFC0545173.1"/>
    </source>
</evidence>
<reference evidence="4 5" key="1">
    <citation type="submission" date="2024-09" db="EMBL/GenBank/DDBJ databases">
        <authorList>
            <person name="Sun Q."/>
            <person name="Mori K."/>
        </authorList>
    </citation>
    <scope>NUCLEOTIDE SEQUENCE [LARGE SCALE GENOMIC DNA]</scope>
    <source>
        <strain evidence="4 5">TBRC 1432</strain>
    </source>
</reference>
<organism evidence="4 5">
    <name type="scientific">Kutzneria chonburiensis</name>
    <dbReference type="NCBI Taxonomy" id="1483604"/>
    <lineage>
        <taxon>Bacteria</taxon>
        <taxon>Bacillati</taxon>
        <taxon>Actinomycetota</taxon>
        <taxon>Actinomycetes</taxon>
        <taxon>Pseudonocardiales</taxon>
        <taxon>Pseudonocardiaceae</taxon>
        <taxon>Kutzneria</taxon>
    </lineage>
</organism>
<feature type="signal peptide" evidence="3">
    <location>
        <begin position="1"/>
        <end position="20"/>
    </location>
</feature>
<feature type="chain" id="PRO_5045140554" description="Gram-positive cocci surface proteins LPxTG domain-containing protein" evidence="3">
    <location>
        <begin position="21"/>
        <end position="112"/>
    </location>
</feature>
<proteinExistence type="predicted"/>
<evidence type="ECO:0000256" key="2">
    <source>
        <dbReference type="SAM" id="Phobius"/>
    </source>
</evidence>
<dbReference type="RefSeq" id="WP_379794284.1">
    <property type="nucleotide sequence ID" value="NZ_JBHLUD010000009.1"/>
</dbReference>
<keyword evidence="3" id="KW-0732">Signal</keyword>
<keyword evidence="2" id="KW-0812">Transmembrane</keyword>
<feature type="transmembrane region" description="Helical" evidence="2">
    <location>
        <begin position="87"/>
        <end position="109"/>
    </location>
</feature>